<dbReference type="Proteomes" id="UP000466794">
    <property type="component" value="Unassembled WGS sequence"/>
</dbReference>
<sequence length="91" mass="9605">MLPAFLWAVFAIGPVLLFAGTLGRLGHHPSATWLALGVIALAILTSLLESLLVAVWKRDAGEMLLAAPFTLAAGAGLWWVLHAMPPASLHI</sequence>
<comment type="caution">
    <text evidence="2">The sequence shown here is derived from an EMBL/GenBank/DDBJ whole genome shotgun (WGS) entry which is preliminary data.</text>
</comment>
<accession>A0A7K1UWH9</accession>
<proteinExistence type="predicted"/>
<name>A0A7K1UWH9_9NOCA</name>
<keyword evidence="1" id="KW-0812">Transmembrane</keyword>
<evidence type="ECO:0000256" key="1">
    <source>
        <dbReference type="SAM" id="Phobius"/>
    </source>
</evidence>
<feature type="transmembrane region" description="Helical" evidence="1">
    <location>
        <begin position="63"/>
        <end position="81"/>
    </location>
</feature>
<evidence type="ECO:0000313" key="3">
    <source>
        <dbReference type="Proteomes" id="UP000466794"/>
    </source>
</evidence>
<feature type="transmembrane region" description="Helical" evidence="1">
    <location>
        <begin position="33"/>
        <end position="56"/>
    </location>
</feature>
<organism evidence="2 3">
    <name type="scientific">Nocardia terrae</name>
    <dbReference type="NCBI Taxonomy" id="2675851"/>
    <lineage>
        <taxon>Bacteria</taxon>
        <taxon>Bacillati</taxon>
        <taxon>Actinomycetota</taxon>
        <taxon>Actinomycetes</taxon>
        <taxon>Mycobacteriales</taxon>
        <taxon>Nocardiaceae</taxon>
        <taxon>Nocardia</taxon>
    </lineage>
</organism>
<gene>
    <name evidence="2" type="ORF">GPX89_14845</name>
</gene>
<evidence type="ECO:0000313" key="2">
    <source>
        <dbReference type="EMBL" id="MVU78519.1"/>
    </source>
</evidence>
<keyword evidence="1" id="KW-0472">Membrane</keyword>
<dbReference type="RefSeq" id="WP_157387985.1">
    <property type="nucleotide sequence ID" value="NZ_WRPP01000002.1"/>
</dbReference>
<dbReference type="EMBL" id="WRPP01000002">
    <property type="protein sequence ID" value="MVU78519.1"/>
    <property type="molecule type" value="Genomic_DNA"/>
</dbReference>
<dbReference type="AlphaFoldDB" id="A0A7K1UWH9"/>
<protein>
    <submittedName>
        <fullName evidence="2">Uncharacterized protein</fullName>
    </submittedName>
</protein>
<keyword evidence="1" id="KW-1133">Transmembrane helix</keyword>
<reference evidence="2 3" key="1">
    <citation type="submission" date="2019-12" db="EMBL/GenBank/DDBJ databases">
        <title>Nocardia sp. nov. ET3-3 isolated from soil.</title>
        <authorList>
            <person name="Kanchanasin P."/>
            <person name="Tanasupawat S."/>
            <person name="Yuki M."/>
            <person name="Kudo T."/>
        </authorList>
    </citation>
    <scope>NUCLEOTIDE SEQUENCE [LARGE SCALE GENOMIC DNA]</scope>
    <source>
        <strain evidence="2 3">ET3-3</strain>
    </source>
</reference>
<keyword evidence="3" id="KW-1185">Reference proteome</keyword>